<protein>
    <submittedName>
        <fullName evidence="1">Uncharacterized protein</fullName>
    </submittedName>
</protein>
<accession>G4YRC0</accession>
<evidence type="ECO:0000313" key="1">
    <source>
        <dbReference type="EMBL" id="EGZ22854.1"/>
    </source>
</evidence>
<dbReference type="AlphaFoldDB" id="G4YRC0"/>
<dbReference type="InterPro" id="IPR002220">
    <property type="entry name" value="DapA-like"/>
</dbReference>
<dbReference type="KEGG" id="psoj:PHYSODRAFT_324157"/>
<dbReference type="Proteomes" id="UP000002640">
    <property type="component" value="Unassembled WGS sequence"/>
</dbReference>
<gene>
    <name evidence="1" type="ORF">PHYSODRAFT_324157</name>
</gene>
<dbReference type="EMBL" id="JH159152">
    <property type="protein sequence ID" value="EGZ22854.1"/>
    <property type="molecule type" value="Genomic_DNA"/>
</dbReference>
<dbReference type="SMR" id="G4YRC0"/>
<dbReference type="InterPro" id="IPR013785">
    <property type="entry name" value="Aldolase_TIM"/>
</dbReference>
<dbReference type="Gene3D" id="3.20.20.70">
    <property type="entry name" value="Aldolase class I"/>
    <property type="match status" value="1"/>
</dbReference>
<organism evidence="1 2">
    <name type="scientific">Phytophthora sojae (strain P6497)</name>
    <name type="common">Soybean stem and root rot agent</name>
    <name type="synonym">Phytophthora megasperma f. sp. glycines</name>
    <dbReference type="NCBI Taxonomy" id="1094619"/>
    <lineage>
        <taxon>Eukaryota</taxon>
        <taxon>Sar</taxon>
        <taxon>Stramenopiles</taxon>
        <taxon>Oomycota</taxon>
        <taxon>Peronosporomycetes</taxon>
        <taxon>Peronosporales</taxon>
        <taxon>Peronosporaceae</taxon>
        <taxon>Phytophthora</taxon>
    </lineage>
</organism>
<reference evidence="1 2" key="1">
    <citation type="journal article" date="2006" name="Science">
        <title>Phytophthora genome sequences uncover evolutionary origins and mechanisms of pathogenesis.</title>
        <authorList>
            <person name="Tyler B.M."/>
            <person name="Tripathy S."/>
            <person name="Zhang X."/>
            <person name="Dehal P."/>
            <person name="Jiang R.H."/>
            <person name="Aerts A."/>
            <person name="Arredondo F.D."/>
            <person name="Baxter L."/>
            <person name="Bensasson D."/>
            <person name="Beynon J.L."/>
            <person name="Chapman J."/>
            <person name="Damasceno C.M."/>
            <person name="Dorrance A.E."/>
            <person name="Dou D."/>
            <person name="Dickerman A.W."/>
            <person name="Dubchak I.L."/>
            <person name="Garbelotto M."/>
            <person name="Gijzen M."/>
            <person name="Gordon S.G."/>
            <person name="Govers F."/>
            <person name="Grunwald N.J."/>
            <person name="Huang W."/>
            <person name="Ivors K.L."/>
            <person name="Jones R.W."/>
            <person name="Kamoun S."/>
            <person name="Krampis K."/>
            <person name="Lamour K.H."/>
            <person name="Lee M.K."/>
            <person name="McDonald W.H."/>
            <person name="Medina M."/>
            <person name="Meijer H.J."/>
            <person name="Nordberg E.K."/>
            <person name="Maclean D.J."/>
            <person name="Ospina-Giraldo M.D."/>
            <person name="Morris P.F."/>
            <person name="Phuntumart V."/>
            <person name="Putnam N.H."/>
            <person name="Rash S."/>
            <person name="Rose J.K."/>
            <person name="Sakihama Y."/>
            <person name="Salamov A.A."/>
            <person name="Savidor A."/>
            <person name="Scheuring C.F."/>
            <person name="Smith B.M."/>
            <person name="Sobral B.W."/>
            <person name="Terry A."/>
            <person name="Torto-Alalibo T.A."/>
            <person name="Win J."/>
            <person name="Xu Z."/>
            <person name="Zhang H."/>
            <person name="Grigoriev I.V."/>
            <person name="Rokhsar D.S."/>
            <person name="Boore J.L."/>
        </authorList>
    </citation>
    <scope>NUCLEOTIDE SEQUENCE [LARGE SCALE GENOMIC DNA]</scope>
    <source>
        <strain evidence="1 2">P6497</strain>
    </source>
</reference>
<dbReference type="SUPFAM" id="SSF51569">
    <property type="entry name" value="Aldolase"/>
    <property type="match status" value="1"/>
</dbReference>
<sequence>MPKKGKRLKQIAALAAAKRARDRQARHQAVPAPLEVLRQEALSTPWCCPRPAVDESDTSSLEDNSSDFGEVLAITKAIEKGDFAAARKAHETNVLLVNSLFVEPNPVPIKKAMELLGRCSSTVRSPLTECSAETVELLTQQLKANNLL</sequence>
<dbReference type="RefSeq" id="XP_009518142.1">
    <property type="nucleotide sequence ID" value="XM_009519847.1"/>
</dbReference>
<dbReference type="GO" id="GO:0016829">
    <property type="term" value="F:lyase activity"/>
    <property type="evidence" value="ECO:0007669"/>
    <property type="project" value="InterPro"/>
</dbReference>
<name>G4YRC0_PHYSP</name>
<dbReference type="InParanoid" id="G4YRC0"/>
<keyword evidence="2" id="KW-1185">Reference proteome</keyword>
<dbReference type="GeneID" id="20645073"/>
<proteinExistence type="predicted"/>
<dbReference type="Pfam" id="PF00701">
    <property type="entry name" value="DHDPS"/>
    <property type="match status" value="1"/>
</dbReference>
<evidence type="ECO:0000313" key="2">
    <source>
        <dbReference type="Proteomes" id="UP000002640"/>
    </source>
</evidence>